<dbReference type="OrthoDB" id="9803495at2"/>
<evidence type="ECO:0000256" key="3">
    <source>
        <dbReference type="SAM" id="Phobius"/>
    </source>
</evidence>
<keyword evidence="3" id="KW-1133">Transmembrane helix</keyword>
<keyword evidence="5" id="KW-1185">Reference proteome</keyword>
<dbReference type="Proteomes" id="UP000182237">
    <property type="component" value="Chromosome I"/>
</dbReference>
<dbReference type="RefSeq" id="WP_019192942.1">
    <property type="nucleotide sequence ID" value="NZ_LT629765.1"/>
</dbReference>
<dbReference type="PIRSF" id="PIRSF016661">
    <property type="entry name" value="BioY"/>
    <property type="match status" value="1"/>
</dbReference>
<dbReference type="PANTHER" id="PTHR34295:SF1">
    <property type="entry name" value="BIOTIN TRANSPORTER BIOY"/>
    <property type="match status" value="1"/>
</dbReference>
<evidence type="ECO:0000256" key="2">
    <source>
        <dbReference type="PIRNR" id="PIRNR016661"/>
    </source>
</evidence>
<dbReference type="eggNOG" id="COG1268">
    <property type="taxonomic scope" value="Bacteria"/>
</dbReference>
<keyword evidence="2 3" id="KW-0472">Membrane</keyword>
<feature type="transmembrane region" description="Helical" evidence="3">
    <location>
        <begin position="20"/>
        <end position="45"/>
    </location>
</feature>
<organism evidence="4 5">
    <name type="scientific">Corynebacterium timonense</name>
    <dbReference type="NCBI Taxonomy" id="441500"/>
    <lineage>
        <taxon>Bacteria</taxon>
        <taxon>Bacillati</taxon>
        <taxon>Actinomycetota</taxon>
        <taxon>Actinomycetes</taxon>
        <taxon>Mycobacteriales</taxon>
        <taxon>Corynebacteriaceae</taxon>
        <taxon>Corynebacterium</taxon>
    </lineage>
</organism>
<sequence length="198" mass="20339">MSTKHTPSSTVRASSATADLAYVAVFTALVIVLGFVAIPVGIAGVPILLQNTAVILAALILGPRRGFYVTGLFLLIGMFLPVLAGGRTTIFSLGSPTVGYVLSYLIAVPVAGFIATRGARTSKGVATALFAVAGFVGLLIQYVMGATGLMVQTGLGFGEAAQAQLIFIPTDSLEMIVMVAIAVGVHSAFPQLLRAEAR</sequence>
<evidence type="ECO:0000313" key="4">
    <source>
        <dbReference type="EMBL" id="SDR95004.1"/>
    </source>
</evidence>
<dbReference type="InterPro" id="IPR003784">
    <property type="entry name" value="BioY"/>
</dbReference>
<evidence type="ECO:0000256" key="1">
    <source>
        <dbReference type="ARBA" id="ARBA00010692"/>
    </source>
</evidence>
<proteinExistence type="inferred from homology"/>
<keyword evidence="2" id="KW-0813">Transport</keyword>
<comment type="similarity">
    <text evidence="1 2">Belongs to the BioY family.</text>
</comment>
<keyword evidence="3" id="KW-0812">Transmembrane</keyword>
<gene>
    <name evidence="4" type="ORF">SAMN04488539_0705</name>
</gene>
<accession>A0A1H1N7Q3</accession>
<feature type="transmembrane region" description="Helical" evidence="3">
    <location>
        <begin position="128"/>
        <end position="155"/>
    </location>
</feature>
<dbReference type="GO" id="GO:0015225">
    <property type="term" value="F:biotin transmembrane transporter activity"/>
    <property type="evidence" value="ECO:0007669"/>
    <property type="project" value="UniProtKB-UniRule"/>
</dbReference>
<feature type="transmembrane region" description="Helical" evidence="3">
    <location>
        <begin position="66"/>
        <end position="86"/>
    </location>
</feature>
<reference evidence="4 5" key="1">
    <citation type="submission" date="2016-10" db="EMBL/GenBank/DDBJ databases">
        <authorList>
            <person name="de Groot N.N."/>
        </authorList>
    </citation>
    <scope>NUCLEOTIDE SEQUENCE [LARGE SCALE GENOMIC DNA]</scope>
    <source>
        <strain evidence="4 5">DSM 45434</strain>
    </source>
</reference>
<protein>
    <recommendedName>
        <fullName evidence="2">Biotin transporter</fullName>
    </recommendedName>
</protein>
<dbReference type="STRING" id="1203190.GCA_000312345_00071"/>
<feature type="transmembrane region" description="Helical" evidence="3">
    <location>
        <begin position="98"/>
        <end position="116"/>
    </location>
</feature>
<keyword evidence="2" id="KW-1003">Cell membrane</keyword>
<name>A0A1H1N7Q3_9CORY</name>
<dbReference type="Pfam" id="PF02632">
    <property type="entry name" value="BioY"/>
    <property type="match status" value="1"/>
</dbReference>
<feature type="transmembrane region" description="Helical" evidence="3">
    <location>
        <begin position="175"/>
        <end position="193"/>
    </location>
</feature>
<comment type="subcellular location">
    <subcellularLocation>
        <location evidence="2">Cell membrane</location>
        <topology evidence="2">Multi-pass membrane protein</topology>
    </subcellularLocation>
</comment>
<dbReference type="Gene3D" id="1.10.1760.20">
    <property type="match status" value="1"/>
</dbReference>
<dbReference type="EMBL" id="LT629765">
    <property type="protein sequence ID" value="SDR95004.1"/>
    <property type="molecule type" value="Genomic_DNA"/>
</dbReference>
<evidence type="ECO:0000313" key="5">
    <source>
        <dbReference type="Proteomes" id="UP000182237"/>
    </source>
</evidence>
<dbReference type="GO" id="GO:0005886">
    <property type="term" value="C:plasma membrane"/>
    <property type="evidence" value="ECO:0007669"/>
    <property type="project" value="UniProtKB-SubCell"/>
</dbReference>
<dbReference type="PANTHER" id="PTHR34295">
    <property type="entry name" value="BIOTIN TRANSPORTER BIOY"/>
    <property type="match status" value="1"/>
</dbReference>
<dbReference type="AlphaFoldDB" id="A0A1H1N7Q3"/>